<dbReference type="GO" id="GO:0009311">
    <property type="term" value="P:oligosaccharide metabolic process"/>
    <property type="evidence" value="ECO:0007669"/>
    <property type="project" value="TreeGrafter"/>
</dbReference>
<evidence type="ECO:0000256" key="1">
    <source>
        <dbReference type="ARBA" id="ARBA00004323"/>
    </source>
</evidence>
<evidence type="ECO:0000256" key="3">
    <source>
        <dbReference type="ARBA" id="ARBA00022676"/>
    </source>
</evidence>
<evidence type="ECO:0000256" key="8">
    <source>
        <dbReference type="ARBA" id="ARBA00023034"/>
    </source>
</evidence>
<dbReference type="PANTHER" id="PTHR11987:SF29">
    <property type="entry name" value="ALPHA-2,8-SIALYLTRANSFERASE 8F"/>
    <property type="match status" value="1"/>
</dbReference>
<dbReference type="GO" id="GO:0003828">
    <property type="term" value="F:alpha-N-acetylneuraminate alpha-2,8-sialyltransferase activity"/>
    <property type="evidence" value="ECO:0007669"/>
    <property type="project" value="TreeGrafter"/>
</dbReference>
<evidence type="ECO:0000256" key="7">
    <source>
        <dbReference type="ARBA" id="ARBA00022989"/>
    </source>
</evidence>
<keyword evidence="3" id="KW-0328">Glycosyltransferase</keyword>
<evidence type="ECO:0000313" key="12">
    <source>
        <dbReference type="Proteomes" id="UP000228934"/>
    </source>
</evidence>
<proteinExistence type="inferred from homology"/>
<organism evidence="11 12">
    <name type="scientific">Aquarana catesbeiana</name>
    <name type="common">American bullfrog</name>
    <name type="synonym">Rana catesbeiana</name>
    <dbReference type="NCBI Taxonomy" id="8400"/>
    <lineage>
        <taxon>Eukaryota</taxon>
        <taxon>Metazoa</taxon>
        <taxon>Chordata</taxon>
        <taxon>Craniata</taxon>
        <taxon>Vertebrata</taxon>
        <taxon>Euteleostomi</taxon>
        <taxon>Amphibia</taxon>
        <taxon>Batrachia</taxon>
        <taxon>Anura</taxon>
        <taxon>Neobatrachia</taxon>
        <taxon>Ranoidea</taxon>
        <taxon>Ranidae</taxon>
        <taxon>Aquarana</taxon>
    </lineage>
</organism>
<dbReference type="EMBL" id="KV948876">
    <property type="protein sequence ID" value="PIO22540.1"/>
    <property type="molecule type" value="Genomic_DNA"/>
</dbReference>
<keyword evidence="10" id="KW-0325">Glycoprotein</keyword>
<evidence type="ECO:0008006" key="13">
    <source>
        <dbReference type="Google" id="ProtNLM"/>
    </source>
</evidence>
<evidence type="ECO:0000256" key="5">
    <source>
        <dbReference type="ARBA" id="ARBA00022692"/>
    </source>
</evidence>
<dbReference type="InterPro" id="IPR050943">
    <property type="entry name" value="Glycosyltr_29_Sialyltrsf"/>
</dbReference>
<keyword evidence="5" id="KW-0812">Transmembrane</keyword>
<keyword evidence="7" id="KW-1133">Transmembrane helix</keyword>
<dbReference type="OrthoDB" id="10264956at2759"/>
<dbReference type="PANTHER" id="PTHR11987">
    <property type="entry name" value="ALPHA-2,8-SIALYLTRANSFERASE"/>
    <property type="match status" value="1"/>
</dbReference>
<dbReference type="InterPro" id="IPR001675">
    <property type="entry name" value="Glyco_trans_29"/>
</dbReference>
<dbReference type="AlphaFoldDB" id="A0A2G9R3S9"/>
<reference evidence="12" key="1">
    <citation type="journal article" date="2017" name="Nat. Commun.">
        <title>The North American bullfrog draft genome provides insight into hormonal regulation of long noncoding RNA.</title>
        <authorList>
            <person name="Hammond S.A."/>
            <person name="Warren R.L."/>
            <person name="Vandervalk B.P."/>
            <person name="Kucuk E."/>
            <person name="Khan H."/>
            <person name="Gibb E.A."/>
            <person name="Pandoh P."/>
            <person name="Kirk H."/>
            <person name="Zhao Y."/>
            <person name="Jones M."/>
            <person name="Mungall A.J."/>
            <person name="Coope R."/>
            <person name="Pleasance S."/>
            <person name="Moore R.A."/>
            <person name="Holt R.A."/>
            <person name="Round J.M."/>
            <person name="Ohora S."/>
            <person name="Walle B.V."/>
            <person name="Veldhoen N."/>
            <person name="Helbing C.C."/>
            <person name="Birol I."/>
        </authorList>
    </citation>
    <scope>NUCLEOTIDE SEQUENCE [LARGE SCALE GENOMIC DNA]</scope>
</reference>
<dbReference type="InterPro" id="IPR038578">
    <property type="entry name" value="GT29-like_sf"/>
</dbReference>
<evidence type="ECO:0000256" key="4">
    <source>
        <dbReference type="ARBA" id="ARBA00022679"/>
    </source>
</evidence>
<dbReference type="GO" id="GO:0000139">
    <property type="term" value="C:Golgi membrane"/>
    <property type="evidence" value="ECO:0007669"/>
    <property type="project" value="UniProtKB-SubCell"/>
</dbReference>
<evidence type="ECO:0000256" key="6">
    <source>
        <dbReference type="ARBA" id="ARBA00022968"/>
    </source>
</evidence>
<comment type="similarity">
    <text evidence="2">Belongs to the glycosyltransferase 29 family.</text>
</comment>
<protein>
    <recommendedName>
        <fullName evidence="13">Alpha-2,8-sialyltransferase 8F</fullName>
    </recommendedName>
</protein>
<evidence type="ECO:0000256" key="9">
    <source>
        <dbReference type="ARBA" id="ARBA00023136"/>
    </source>
</evidence>
<evidence type="ECO:0000256" key="2">
    <source>
        <dbReference type="ARBA" id="ARBA00006003"/>
    </source>
</evidence>
<dbReference type="Gene3D" id="3.90.1480.20">
    <property type="entry name" value="Glycosyl transferase family 29"/>
    <property type="match status" value="1"/>
</dbReference>
<name>A0A2G9R3S9_AQUCT</name>
<dbReference type="Pfam" id="PF00777">
    <property type="entry name" value="Glyco_transf_29"/>
    <property type="match status" value="1"/>
</dbReference>
<keyword evidence="12" id="KW-1185">Reference proteome</keyword>
<dbReference type="GO" id="GO:0006491">
    <property type="term" value="P:N-glycan processing"/>
    <property type="evidence" value="ECO:0007669"/>
    <property type="project" value="TreeGrafter"/>
</dbReference>
<accession>A0A2G9R3S9</accession>
<keyword evidence="9" id="KW-0472">Membrane</keyword>
<comment type="subcellular location">
    <subcellularLocation>
        <location evidence="1">Golgi apparatus membrane</location>
        <topology evidence="1">Single-pass type II membrane protein</topology>
    </subcellularLocation>
</comment>
<sequence>MIMTQENTVIGQTITFDAETKIKQNITKSLYSLFPKKSPFQKPIRTCAVVGNGGILTNSSCGAQIDGADFVFRLNFPPLNWTDDIGAKTDLVTSNPSILMNKFSSLTEKRKPFIMMVQEYSSPLILLPAFSYSANTEVSLRVLYTIEDFELNSKVVFFNPEYLKNLSAYWKSMGLKFGRLSSGLMVVSIAMEVCDKVTLFGFWPFSKDLNGVPILHHYYDNVPPKPGIHAMPDEFYKYLQMHIQGSLRLNLEHC</sequence>
<keyword evidence="6" id="KW-0735">Signal-anchor</keyword>
<evidence type="ECO:0000256" key="10">
    <source>
        <dbReference type="ARBA" id="ARBA00023180"/>
    </source>
</evidence>
<keyword evidence="8" id="KW-0333">Golgi apparatus</keyword>
<keyword evidence="4" id="KW-0808">Transferase</keyword>
<dbReference type="Proteomes" id="UP000228934">
    <property type="component" value="Unassembled WGS sequence"/>
</dbReference>
<gene>
    <name evidence="11" type="ORF">AB205_0128590</name>
</gene>
<evidence type="ECO:0000313" key="11">
    <source>
        <dbReference type="EMBL" id="PIO22540.1"/>
    </source>
</evidence>